<evidence type="ECO:0000256" key="1">
    <source>
        <dbReference type="ARBA" id="ARBA00009558"/>
    </source>
</evidence>
<evidence type="ECO:0000256" key="2">
    <source>
        <dbReference type="ARBA" id="ARBA00022676"/>
    </source>
</evidence>
<keyword evidence="6" id="KW-0520">NAD</keyword>
<comment type="caution">
    <text evidence="7">The sequence shown here is derived from an EMBL/GenBank/DDBJ whole genome shotgun (WGS) entry which is preliminary data.</text>
</comment>
<name>A0A815C4Q4_9BILA</name>
<keyword evidence="3 6" id="KW-0808">Transferase</keyword>
<dbReference type="EC" id="2.4.2.31" evidence="6"/>
<proteinExistence type="inferred from homology"/>
<evidence type="ECO:0000313" key="8">
    <source>
        <dbReference type="EMBL" id="CAF4075338.1"/>
    </source>
</evidence>
<evidence type="ECO:0000313" key="7">
    <source>
        <dbReference type="EMBL" id="CAF1280415.1"/>
    </source>
</evidence>
<evidence type="ECO:0000256" key="3">
    <source>
        <dbReference type="ARBA" id="ARBA00022679"/>
    </source>
</evidence>
<keyword evidence="6" id="KW-0521">NADP</keyword>
<gene>
    <name evidence="7" type="ORF">GPM918_LOCUS27531</name>
    <name evidence="8" type="ORF">SRO942_LOCUS27868</name>
</gene>
<accession>A0A815C4Q4</accession>
<keyword evidence="2 6" id="KW-0328">Glycosyltransferase</keyword>
<comment type="similarity">
    <text evidence="1 6">Belongs to the Arg-specific ADP-ribosyltransferase family.</text>
</comment>
<dbReference type="EMBL" id="CAJOBC010027622">
    <property type="protein sequence ID" value="CAF4075338.1"/>
    <property type="molecule type" value="Genomic_DNA"/>
</dbReference>
<sequence>MAAALHEHRNPRYLLVSTDEPKQTLEPITGYAAEPLLSLEKACEPLLLIVPCLSLYVSRAKEESKDPADNLTPDESAAIRLYSMEWDGEGDIPDASLYFHLNETLRKKDQAELRPWYRYLKLFLTALAKLPPMPVLIAWRGAHNDQSAEYPKGAEFAWCAFSSCTTSLDFLKSDLYVGKVGNRTIFTIETFNGRSVRGHSHYAIEDEILLLPGTYFQVMAQLHPSHDLYIVQLKQKQPPRELLEPPFEGKCVIAQPCESKDDFLCGSWMLSMIGIIKLVYIRISFINLCN</sequence>
<keyword evidence="9" id="KW-1185">Reference proteome</keyword>
<protein>
    <recommendedName>
        <fullName evidence="6">NAD(P)(+)--arginine ADP-ribosyltransferase</fullName>
        <ecNumber evidence="6">2.4.2.31</ecNumber>
    </recommendedName>
    <alternativeName>
        <fullName evidence="6">Mono(ADP-ribosyl)transferase</fullName>
    </alternativeName>
</protein>
<dbReference type="EMBL" id="CAJNOQ010011593">
    <property type="protein sequence ID" value="CAF1280415.1"/>
    <property type="molecule type" value="Genomic_DNA"/>
</dbReference>
<dbReference type="InterPro" id="IPR000768">
    <property type="entry name" value="ART"/>
</dbReference>
<evidence type="ECO:0000256" key="5">
    <source>
        <dbReference type="ARBA" id="ARBA00047597"/>
    </source>
</evidence>
<dbReference type="OrthoDB" id="423533at2759"/>
<dbReference type="AlphaFoldDB" id="A0A815C4Q4"/>
<dbReference type="Proteomes" id="UP000681722">
    <property type="component" value="Unassembled WGS sequence"/>
</dbReference>
<comment type="catalytic activity">
    <reaction evidence="5 6">
        <text>L-arginyl-[protein] + NAD(+) = N(omega)-(ADP-D-ribosyl)-L-arginyl-[protein] + nicotinamide + H(+)</text>
        <dbReference type="Rhea" id="RHEA:19149"/>
        <dbReference type="Rhea" id="RHEA-COMP:10532"/>
        <dbReference type="Rhea" id="RHEA-COMP:15087"/>
        <dbReference type="ChEBI" id="CHEBI:15378"/>
        <dbReference type="ChEBI" id="CHEBI:17154"/>
        <dbReference type="ChEBI" id="CHEBI:29965"/>
        <dbReference type="ChEBI" id="CHEBI:57540"/>
        <dbReference type="ChEBI" id="CHEBI:142554"/>
        <dbReference type="EC" id="2.4.2.31"/>
    </reaction>
</comment>
<keyword evidence="4" id="KW-0548">Nucleotidyltransferase</keyword>
<dbReference type="PROSITE" id="PS51996">
    <property type="entry name" value="TR_MART"/>
    <property type="match status" value="1"/>
</dbReference>
<dbReference type="Pfam" id="PF01129">
    <property type="entry name" value="ART"/>
    <property type="match status" value="1"/>
</dbReference>
<dbReference type="Proteomes" id="UP000663829">
    <property type="component" value="Unassembled WGS sequence"/>
</dbReference>
<evidence type="ECO:0000256" key="6">
    <source>
        <dbReference type="RuleBase" id="RU361228"/>
    </source>
</evidence>
<organism evidence="7 9">
    <name type="scientific">Didymodactylos carnosus</name>
    <dbReference type="NCBI Taxonomy" id="1234261"/>
    <lineage>
        <taxon>Eukaryota</taxon>
        <taxon>Metazoa</taxon>
        <taxon>Spiralia</taxon>
        <taxon>Gnathifera</taxon>
        <taxon>Rotifera</taxon>
        <taxon>Eurotatoria</taxon>
        <taxon>Bdelloidea</taxon>
        <taxon>Philodinida</taxon>
        <taxon>Philodinidae</taxon>
        <taxon>Didymodactylos</taxon>
    </lineage>
</organism>
<evidence type="ECO:0000256" key="4">
    <source>
        <dbReference type="ARBA" id="ARBA00022695"/>
    </source>
</evidence>
<evidence type="ECO:0000313" key="9">
    <source>
        <dbReference type="Proteomes" id="UP000663829"/>
    </source>
</evidence>
<dbReference type="GO" id="GO:0106274">
    <property type="term" value="F:NAD+-protein-arginine ADP-ribosyltransferase activity"/>
    <property type="evidence" value="ECO:0007669"/>
    <property type="project" value="UniProtKB-EC"/>
</dbReference>
<dbReference type="Gene3D" id="3.90.176.10">
    <property type="entry name" value="Toxin ADP-ribosyltransferase, Chain A, domain 1"/>
    <property type="match status" value="1"/>
</dbReference>
<reference evidence="7" key="1">
    <citation type="submission" date="2021-02" db="EMBL/GenBank/DDBJ databases">
        <authorList>
            <person name="Nowell W R."/>
        </authorList>
    </citation>
    <scope>NUCLEOTIDE SEQUENCE</scope>
</reference>
<dbReference type="SUPFAM" id="SSF56399">
    <property type="entry name" value="ADP-ribosylation"/>
    <property type="match status" value="1"/>
</dbReference>
<dbReference type="GO" id="GO:0016779">
    <property type="term" value="F:nucleotidyltransferase activity"/>
    <property type="evidence" value="ECO:0007669"/>
    <property type="project" value="UniProtKB-KW"/>
</dbReference>